<evidence type="ECO:0000313" key="1">
    <source>
        <dbReference type="EMBL" id="QPC43474.1"/>
    </source>
</evidence>
<evidence type="ECO:0000313" key="2">
    <source>
        <dbReference type="Proteomes" id="UP000593594"/>
    </source>
</evidence>
<dbReference type="KEGG" id="kmn:HW532_12685"/>
<dbReference type="InterPro" id="IPR027417">
    <property type="entry name" value="P-loop_NTPase"/>
</dbReference>
<dbReference type="EMBL" id="CP058214">
    <property type="protein sequence ID" value="QPC43474.1"/>
    <property type="molecule type" value="Genomic_DNA"/>
</dbReference>
<protein>
    <submittedName>
        <fullName evidence="1">ATP-binding protein</fullName>
    </submittedName>
</protein>
<sequence>MAISLSSLQSTKTTRPPIAILYGIPGVGKTSLAAEWPDPVYLATPGEEPPADVDMATPGEVESLDQVLDFIGELLTAPHEFKTLIVDSLDGLEPMVWAAACAQNGWQTIEEPGYGKGYVAADEVWREYLRALGALRNAGMAVVQIAHTDITRFESPTSDPYSRYGIKLHKRASALVTEDASLIGFMSFRITLKEKDQGFGKKAVHGEGGGDRQVHLEERPGFIAKNRFGMPPSMPFRKGAGYTELAKFFPSPEGVR</sequence>
<reference evidence="1 2" key="1">
    <citation type="submission" date="2020-06" db="EMBL/GenBank/DDBJ databases">
        <title>Genome sequence of 2 isolates from Red Sea Mangroves.</title>
        <authorList>
            <person name="Sefrji F."/>
            <person name="Michoud G."/>
            <person name="Merlino G."/>
            <person name="Daffonchio D."/>
        </authorList>
    </citation>
    <scope>NUCLEOTIDE SEQUENCE [LARGE SCALE GENOMIC DNA]</scope>
    <source>
        <strain evidence="1 2">R1DC25</strain>
    </source>
</reference>
<gene>
    <name evidence="1" type="ORF">HW532_12685</name>
</gene>
<dbReference type="SUPFAM" id="SSF52540">
    <property type="entry name" value="P-loop containing nucleoside triphosphate hydrolases"/>
    <property type="match status" value="1"/>
</dbReference>
<accession>A0A7S8C5B0</accession>
<dbReference type="Proteomes" id="UP000593594">
    <property type="component" value="Chromosome"/>
</dbReference>
<dbReference type="AlphaFoldDB" id="A0A7S8C5B0"/>
<dbReference type="GO" id="GO:0005524">
    <property type="term" value="F:ATP binding"/>
    <property type="evidence" value="ECO:0007669"/>
    <property type="project" value="UniProtKB-KW"/>
</dbReference>
<keyword evidence="1" id="KW-0547">Nucleotide-binding</keyword>
<proteinExistence type="predicted"/>
<keyword evidence="1" id="KW-0067">ATP-binding</keyword>
<keyword evidence="2" id="KW-1185">Reference proteome</keyword>
<name>A0A7S8C5B0_9HYPH</name>
<dbReference type="RefSeq" id="WP_213160838.1">
    <property type="nucleotide sequence ID" value="NZ_CP058214.1"/>
</dbReference>
<organism evidence="1 2">
    <name type="scientific">Kaustia mangrovi</name>
    <dbReference type="NCBI Taxonomy" id="2593653"/>
    <lineage>
        <taxon>Bacteria</taxon>
        <taxon>Pseudomonadati</taxon>
        <taxon>Pseudomonadota</taxon>
        <taxon>Alphaproteobacteria</taxon>
        <taxon>Hyphomicrobiales</taxon>
        <taxon>Parvibaculaceae</taxon>
        <taxon>Kaustia</taxon>
    </lineage>
</organism>
<dbReference type="Pfam" id="PF13479">
    <property type="entry name" value="AAA_24"/>
    <property type="match status" value="1"/>
</dbReference>